<organism evidence="7 8">
    <name type="scientific">Paenibacillus violae</name>
    <dbReference type="NCBI Taxonomy" id="3077234"/>
    <lineage>
        <taxon>Bacteria</taxon>
        <taxon>Bacillati</taxon>
        <taxon>Bacillota</taxon>
        <taxon>Bacilli</taxon>
        <taxon>Bacillales</taxon>
        <taxon>Paenibacillaceae</taxon>
        <taxon>Paenibacillus</taxon>
    </lineage>
</organism>
<dbReference type="Pfam" id="PF00877">
    <property type="entry name" value="NLPC_P60"/>
    <property type="match status" value="1"/>
</dbReference>
<dbReference type="Proteomes" id="UP001260980">
    <property type="component" value="Unassembled WGS sequence"/>
</dbReference>
<comment type="caution">
    <text evidence="7">The sequence shown here is derived from an EMBL/GenBank/DDBJ whole genome shotgun (WGS) entry which is preliminary data.</text>
</comment>
<gene>
    <name evidence="7" type="ORF">RQP52_17670</name>
</gene>
<evidence type="ECO:0000256" key="3">
    <source>
        <dbReference type="ARBA" id="ARBA00022801"/>
    </source>
</evidence>
<feature type="compositionally biased region" description="Polar residues" evidence="5">
    <location>
        <begin position="70"/>
        <end position="84"/>
    </location>
</feature>
<keyword evidence="2" id="KW-0645">Protease</keyword>
<dbReference type="InterPro" id="IPR051202">
    <property type="entry name" value="Peptidase_C40"/>
</dbReference>
<evidence type="ECO:0000313" key="8">
    <source>
        <dbReference type="Proteomes" id="UP001260980"/>
    </source>
</evidence>
<dbReference type="SUPFAM" id="SSF54001">
    <property type="entry name" value="Cysteine proteinases"/>
    <property type="match status" value="1"/>
</dbReference>
<name>A0ABU3RFS0_9BACL</name>
<dbReference type="InterPro" id="IPR000064">
    <property type="entry name" value="NLP_P60_dom"/>
</dbReference>
<dbReference type="PROSITE" id="PS51935">
    <property type="entry name" value="NLPC_P60"/>
    <property type="match status" value="1"/>
</dbReference>
<feature type="region of interest" description="Disordered" evidence="5">
    <location>
        <begin position="40"/>
        <end position="135"/>
    </location>
</feature>
<reference evidence="7 8" key="1">
    <citation type="submission" date="2023-10" db="EMBL/GenBank/DDBJ databases">
        <title>Paenibacillus strain PFR10 Genome sequencing and assembly.</title>
        <authorList>
            <person name="Kim I."/>
        </authorList>
    </citation>
    <scope>NUCLEOTIDE SEQUENCE [LARGE SCALE GENOMIC DNA]</scope>
    <source>
        <strain evidence="7 8">PFR10</strain>
    </source>
</reference>
<keyword evidence="4" id="KW-0788">Thiol protease</keyword>
<protein>
    <submittedName>
        <fullName evidence="7">NlpC/P60 family protein</fullName>
    </submittedName>
</protein>
<feature type="compositionally biased region" description="Low complexity" evidence="5">
    <location>
        <begin position="54"/>
        <end position="66"/>
    </location>
</feature>
<dbReference type="InterPro" id="IPR038765">
    <property type="entry name" value="Papain-like_cys_pep_sf"/>
</dbReference>
<dbReference type="Gene3D" id="3.90.1720.10">
    <property type="entry name" value="endopeptidase domain like (from Nostoc punctiforme)"/>
    <property type="match status" value="1"/>
</dbReference>
<dbReference type="EMBL" id="JAWCUD010000005">
    <property type="protein sequence ID" value="MDU0202921.1"/>
    <property type="molecule type" value="Genomic_DNA"/>
</dbReference>
<dbReference type="PANTHER" id="PTHR47053">
    <property type="entry name" value="MUREIN DD-ENDOPEPTIDASE MEPH-RELATED"/>
    <property type="match status" value="1"/>
</dbReference>
<feature type="compositionally biased region" description="Low complexity" evidence="5">
    <location>
        <begin position="110"/>
        <end position="135"/>
    </location>
</feature>
<evidence type="ECO:0000313" key="7">
    <source>
        <dbReference type="EMBL" id="MDU0202921.1"/>
    </source>
</evidence>
<evidence type="ECO:0000259" key="6">
    <source>
        <dbReference type="PROSITE" id="PS51935"/>
    </source>
</evidence>
<evidence type="ECO:0000256" key="2">
    <source>
        <dbReference type="ARBA" id="ARBA00022670"/>
    </source>
</evidence>
<evidence type="ECO:0000256" key="4">
    <source>
        <dbReference type="ARBA" id="ARBA00022807"/>
    </source>
</evidence>
<comment type="similarity">
    <text evidence="1">Belongs to the peptidase C40 family.</text>
</comment>
<keyword evidence="8" id="KW-1185">Reference proteome</keyword>
<sequence length="333" mass="35413">MLAPKYTISTLVIALAVLIGFTVKNPENMALNAALTNTNDHQTIPTEPAPPALPAESATPEPTPSAVPITKSTVETAPSTSSPARTAKPIAKPSATPKAAAPSLSPPVTLPGTGEEETPTAAAPATTTEVQENLAPPQASQAPAVVISATPSINKPALEQVREGDDPVPGVKKVNLASAEIVKIKEQYEQKATSDSKDEMWKRKAEPLIIKGMSFLGTPYVFGAKGGQTDAFDCSSFLQYLFATQEVNLPRDTGQQSERGTEVSMNELREGDLVFFTTPKRKNKEGTEQIGHVAVYMGNGLILHTFRTGIGVTISELDAVWKDRFVKAKRVLS</sequence>
<dbReference type="RefSeq" id="WP_315953104.1">
    <property type="nucleotide sequence ID" value="NZ_JAWCUD010000005.1"/>
</dbReference>
<feature type="compositionally biased region" description="Low complexity" evidence="5">
    <location>
        <begin position="87"/>
        <end position="103"/>
    </location>
</feature>
<keyword evidence="3" id="KW-0378">Hydrolase</keyword>
<dbReference type="PANTHER" id="PTHR47053:SF3">
    <property type="entry name" value="GAMMA-D-GLUTAMYL-L-LYSINE DIPEPTIDYL-PEPTIDASE"/>
    <property type="match status" value="1"/>
</dbReference>
<feature type="domain" description="NlpC/P60" evidence="6">
    <location>
        <begin position="202"/>
        <end position="332"/>
    </location>
</feature>
<accession>A0ABU3RFS0</accession>
<proteinExistence type="inferred from homology"/>
<evidence type="ECO:0000256" key="5">
    <source>
        <dbReference type="SAM" id="MobiDB-lite"/>
    </source>
</evidence>
<evidence type="ECO:0000256" key="1">
    <source>
        <dbReference type="ARBA" id="ARBA00007074"/>
    </source>
</evidence>